<sequence length="124" mass="14740">MKKMRKKLSLFLLLSIISIFGSIREEIKDRSHLYTFVNSEIKESKNNRNDKHILLNVSNKDIKIITTSSRDKKDDDLGNDDNVTYLINSSFSPIFRINLKEVPYFNFYLNNNLIYTILNRYENR</sequence>
<gene>
    <name evidence="1" type="ORF">HMPREF0202_02841</name>
</gene>
<keyword evidence="2" id="KW-1185">Reference proteome</keyword>
<accession>U7UXS4</accession>
<proteinExistence type="predicted"/>
<feature type="non-terminal residue" evidence="1">
    <location>
        <position position="124"/>
    </location>
</feature>
<evidence type="ECO:0000313" key="2">
    <source>
        <dbReference type="Proteomes" id="UP000017081"/>
    </source>
</evidence>
<dbReference type="AlphaFoldDB" id="U7UXS4"/>
<protein>
    <submittedName>
        <fullName evidence="1">Uncharacterized protein</fullName>
    </submittedName>
</protein>
<reference evidence="1 2" key="1">
    <citation type="submission" date="2013-08" db="EMBL/GenBank/DDBJ databases">
        <authorList>
            <person name="Weinstock G."/>
            <person name="Sodergren E."/>
            <person name="Wylie T."/>
            <person name="Fulton L."/>
            <person name="Fulton R."/>
            <person name="Fronick C."/>
            <person name="O'Laughlin M."/>
            <person name="Godfrey J."/>
            <person name="Miner T."/>
            <person name="Herter B."/>
            <person name="Appelbaum E."/>
            <person name="Cordes M."/>
            <person name="Lek S."/>
            <person name="Wollam A."/>
            <person name="Pepin K.H."/>
            <person name="Palsikar V.B."/>
            <person name="Mitreva M."/>
            <person name="Wilson R.K."/>
        </authorList>
    </citation>
    <scope>NUCLEOTIDE SEQUENCE [LARGE SCALE GENOMIC DNA]</scope>
    <source>
        <strain evidence="1 2">ATCC BAA-474</strain>
    </source>
</reference>
<dbReference type="Proteomes" id="UP000017081">
    <property type="component" value="Unassembled WGS sequence"/>
</dbReference>
<dbReference type="HOGENOM" id="CLU_2008619_0_0_0"/>
<dbReference type="EMBL" id="AXZF01000181">
    <property type="protein sequence ID" value="ERT64237.1"/>
    <property type="molecule type" value="Genomic_DNA"/>
</dbReference>
<name>U7UXS4_9FUSO</name>
<comment type="caution">
    <text evidence="1">The sequence shown here is derived from an EMBL/GenBank/DDBJ whole genome shotgun (WGS) entry which is preliminary data.</text>
</comment>
<organism evidence="1 2">
    <name type="scientific">Cetobacterium somerae ATCC BAA-474</name>
    <dbReference type="NCBI Taxonomy" id="1319815"/>
    <lineage>
        <taxon>Bacteria</taxon>
        <taxon>Fusobacteriati</taxon>
        <taxon>Fusobacteriota</taxon>
        <taxon>Fusobacteriia</taxon>
        <taxon>Fusobacteriales</taxon>
        <taxon>Fusobacteriaceae</taxon>
        <taxon>Cetobacterium</taxon>
    </lineage>
</organism>
<evidence type="ECO:0000313" key="1">
    <source>
        <dbReference type="EMBL" id="ERT64237.1"/>
    </source>
</evidence>